<dbReference type="EMBL" id="JASNWA010000011">
    <property type="protein sequence ID" value="KAK3166931.1"/>
    <property type="molecule type" value="Genomic_DNA"/>
</dbReference>
<name>A0AAE0DES2_9LECA</name>
<proteinExistence type="predicted"/>
<dbReference type="AlphaFoldDB" id="A0AAE0DES2"/>
<evidence type="ECO:0000313" key="2">
    <source>
        <dbReference type="Proteomes" id="UP001276659"/>
    </source>
</evidence>
<gene>
    <name evidence="1" type="ORF">OEA41_010056</name>
</gene>
<evidence type="ECO:0000313" key="1">
    <source>
        <dbReference type="EMBL" id="KAK3166931.1"/>
    </source>
</evidence>
<protein>
    <submittedName>
        <fullName evidence="1">Uncharacterized protein</fullName>
    </submittedName>
</protein>
<dbReference type="Proteomes" id="UP001276659">
    <property type="component" value="Unassembled WGS sequence"/>
</dbReference>
<organism evidence="1 2">
    <name type="scientific">Lepraria neglecta</name>
    <dbReference type="NCBI Taxonomy" id="209136"/>
    <lineage>
        <taxon>Eukaryota</taxon>
        <taxon>Fungi</taxon>
        <taxon>Dikarya</taxon>
        <taxon>Ascomycota</taxon>
        <taxon>Pezizomycotina</taxon>
        <taxon>Lecanoromycetes</taxon>
        <taxon>OSLEUM clade</taxon>
        <taxon>Lecanoromycetidae</taxon>
        <taxon>Lecanorales</taxon>
        <taxon>Lecanorineae</taxon>
        <taxon>Stereocaulaceae</taxon>
        <taxon>Lepraria</taxon>
    </lineage>
</organism>
<comment type="caution">
    <text evidence="1">The sequence shown here is derived from an EMBL/GenBank/DDBJ whole genome shotgun (WGS) entry which is preliminary data.</text>
</comment>
<keyword evidence="2" id="KW-1185">Reference proteome</keyword>
<sequence length="252" mass="27881">MHSLLVASLINQSWKNNGFFIQFVPYGEVTDFQYHDNSNPGKTQFAKPNCTDHWVNDPRRPNYISCDLTYGGEEGMTVLTQPYSNYKGDKNGGTLSQIKDAAFKEDQIHYEFKVDNVLQSSLDGTALYGFNYNFTTAHLQDLVHNGAAKISNDFATVPPNTAGLYNLDVCRITEMSFVGGAQQYGKSIHSGASLTNFIEIYVDPCICSTFKDRNGTLFTNAATINVTQAITTYPETGENCTTRAWPANAADT</sequence>
<accession>A0AAE0DES2</accession>
<reference evidence="1" key="1">
    <citation type="submission" date="2022-11" db="EMBL/GenBank/DDBJ databases">
        <title>Chromosomal genome sequence assembly and mating type (MAT) locus characterization of the leprose asexual lichenized fungus Lepraria neglecta (Nyl.) Erichsen.</title>
        <authorList>
            <person name="Allen J.L."/>
            <person name="Pfeffer B."/>
        </authorList>
    </citation>
    <scope>NUCLEOTIDE SEQUENCE</scope>
    <source>
        <strain evidence="1">Allen 5258</strain>
    </source>
</reference>